<dbReference type="Gramene" id="KRH64621">
    <property type="protein sequence ID" value="KRH64621"/>
    <property type="gene ID" value="GLYMA_04G246300"/>
</dbReference>
<dbReference type="AlphaFoldDB" id="A0A0R0KC93"/>
<sequence length="148" mass="16674">MNFQNLYIDLNQPTLLLTKCYNSVTHSRAFNVVGKKNLLPNDATKYLCSYLQRTETNITGTSKASEQADSKIVQPHGTPVSIASAFASLSSRAMVKPIGNNFNIAWQWNSLKGINNRKVDINHRKVFTGDFCGKTMVVLHEQRDIKRE</sequence>
<accession>A0A0R0KC93</accession>
<proteinExistence type="predicted"/>
<evidence type="ECO:0000313" key="2">
    <source>
        <dbReference type="EnsemblPlants" id="KRH64621"/>
    </source>
</evidence>
<evidence type="ECO:0000313" key="1">
    <source>
        <dbReference type="EMBL" id="KRH64621.1"/>
    </source>
</evidence>
<gene>
    <name evidence="1" type="ORF">GLYMA_04G246300</name>
</gene>
<dbReference type="InParanoid" id="A0A0R0KC93"/>
<name>A0A0R0KC93_SOYBN</name>
<reference evidence="2" key="2">
    <citation type="submission" date="2018-02" db="UniProtKB">
        <authorList>
            <consortium name="EnsemblPlants"/>
        </authorList>
    </citation>
    <scope>IDENTIFICATION</scope>
    <source>
        <strain evidence="2">Williams 82</strain>
    </source>
</reference>
<protein>
    <submittedName>
        <fullName evidence="1 2">Uncharacterized protein</fullName>
    </submittedName>
</protein>
<dbReference type="Proteomes" id="UP000008827">
    <property type="component" value="Chromosome 4"/>
</dbReference>
<dbReference type="EMBL" id="CM000837">
    <property type="protein sequence ID" value="KRH64621.1"/>
    <property type="molecule type" value="Genomic_DNA"/>
</dbReference>
<dbReference type="EnsemblPlants" id="KRH64621">
    <property type="protein sequence ID" value="KRH64621"/>
    <property type="gene ID" value="GLYMA_04G246300"/>
</dbReference>
<organism evidence="1">
    <name type="scientific">Glycine max</name>
    <name type="common">Soybean</name>
    <name type="synonym">Glycine hispida</name>
    <dbReference type="NCBI Taxonomy" id="3847"/>
    <lineage>
        <taxon>Eukaryota</taxon>
        <taxon>Viridiplantae</taxon>
        <taxon>Streptophyta</taxon>
        <taxon>Embryophyta</taxon>
        <taxon>Tracheophyta</taxon>
        <taxon>Spermatophyta</taxon>
        <taxon>Magnoliopsida</taxon>
        <taxon>eudicotyledons</taxon>
        <taxon>Gunneridae</taxon>
        <taxon>Pentapetalae</taxon>
        <taxon>rosids</taxon>
        <taxon>fabids</taxon>
        <taxon>Fabales</taxon>
        <taxon>Fabaceae</taxon>
        <taxon>Papilionoideae</taxon>
        <taxon>50 kb inversion clade</taxon>
        <taxon>NPAAA clade</taxon>
        <taxon>indigoferoid/millettioid clade</taxon>
        <taxon>Phaseoleae</taxon>
        <taxon>Glycine</taxon>
        <taxon>Glycine subgen. Soja</taxon>
    </lineage>
</organism>
<reference evidence="1" key="3">
    <citation type="submission" date="2018-07" db="EMBL/GenBank/DDBJ databases">
        <title>WGS assembly of Glycine max.</title>
        <authorList>
            <person name="Schmutz J."/>
            <person name="Cannon S."/>
            <person name="Schlueter J."/>
            <person name="Ma J."/>
            <person name="Mitros T."/>
            <person name="Nelson W."/>
            <person name="Hyten D."/>
            <person name="Song Q."/>
            <person name="Thelen J."/>
            <person name="Cheng J."/>
            <person name="Xu D."/>
            <person name="Hellsten U."/>
            <person name="May G."/>
            <person name="Yu Y."/>
            <person name="Sakurai T."/>
            <person name="Umezawa T."/>
            <person name="Bhattacharyya M."/>
            <person name="Sandhu D."/>
            <person name="Valliyodan B."/>
            <person name="Lindquist E."/>
            <person name="Peto M."/>
            <person name="Grant D."/>
            <person name="Shu S."/>
            <person name="Goodstein D."/>
            <person name="Barry K."/>
            <person name="Futrell-Griggs M."/>
            <person name="Abernathy B."/>
            <person name="Du J."/>
            <person name="Tian Z."/>
            <person name="Zhu L."/>
            <person name="Gill N."/>
            <person name="Joshi T."/>
            <person name="Libault M."/>
            <person name="Sethuraman A."/>
            <person name="Zhang X."/>
            <person name="Shinozaki K."/>
            <person name="Nguyen H."/>
            <person name="Wing R."/>
            <person name="Cregan P."/>
            <person name="Specht J."/>
            <person name="Grimwood J."/>
            <person name="Rokhsar D."/>
            <person name="Stacey G."/>
            <person name="Shoemaker R."/>
            <person name="Jackson S."/>
        </authorList>
    </citation>
    <scope>NUCLEOTIDE SEQUENCE</scope>
    <source>
        <tissue evidence="1">Callus</tissue>
    </source>
</reference>
<reference evidence="1 2" key="1">
    <citation type="journal article" date="2010" name="Nature">
        <title>Genome sequence of the palaeopolyploid soybean.</title>
        <authorList>
            <person name="Schmutz J."/>
            <person name="Cannon S.B."/>
            <person name="Schlueter J."/>
            <person name="Ma J."/>
            <person name="Mitros T."/>
            <person name="Nelson W."/>
            <person name="Hyten D.L."/>
            <person name="Song Q."/>
            <person name="Thelen J.J."/>
            <person name="Cheng J."/>
            <person name="Xu D."/>
            <person name="Hellsten U."/>
            <person name="May G.D."/>
            <person name="Yu Y."/>
            <person name="Sakurai T."/>
            <person name="Umezawa T."/>
            <person name="Bhattacharyya M.K."/>
            <person name="Sandhu D."/>
            <person name="Valliyodan B."/>
            <person name="Lindquist E."/>
            <person name="Peto M."/>
            <person name="Grant D."/>
            <person name="Shu S."/>
            <person name="Goodstein D."/>
            <person name="Barry K."/>
            <person name="Futrell-Griggs M."/>
            <person name="Abernathy B."/>
            <person name="Du J."/>
            <person name="Tian Z."/>
            <person name="Zhu L."/>
            <person name="Gill N."/>
            <person name="Joshi T."/>
            <person name="Libault M."/>
            <person name="Sethuraman A."/>
            <person name="Zhang X.-C."/>
            <person name="Shinozaki K."/>
            <person name="Nguyen H.T."/>
            <person name="Wing R.A."/>
            <person name="Cregan P."/>
            <person name="Specht J."/>
            <person name="Grimwood J."/>
            <person name="Rokhsar D."/>
            <person name="Stacey G."/>
            <person name="Shoemaker R.C."/>
            <person name="Jackson S.A."/>
        </authorList>
    </citation>
    <scope>NUCLEOTIDE SEQUENCE</scope>
    <source>
        <strain evidence="2">cv. Williams 82</strain>
        <tissue evidence="1">Callus</tissue>
    </source>
</reference>
<keyword evidence="3" id="KW-1185">Reference proteome</keyword>
<evidence type="ECO:0000313" key="3">
    <source>
        <dbReference type="Proteomes" id="UP000008827"/>
    </source>
</evidence>